<dbReference type="InterPro" id="IPR011662">
    <property type="entry name" value="Secretin/TonB_short_N"/>
</dbReference>
<dbReference type="EMBL" id="CP021111">
    <property type="protein sequence ID" value="ARP95377.1"/>
    <property type="molecule type" value="Genomic_DNA"/>
</dbReference>
<sequence>MARYRATRVLARLTVAGAAVAMPAVSKAQPAIPQPAPIEFNIPSLALHEALQRYSRATGLSLLYDGELVRGKMSPALHGRHTAPRALARLIEGTGMTARYTSHDALVLVPDDRAAPTPGALPAPGPETLRRRYYAHVQRQVLQALCRDPATRPGGYRTALRFRIDDAHAVAQLEVHAQDRPELEQQIRQRLSGLSLDAPPPAGVAQPLTLVVLPAPRGGSGSCDAY</sequence>
<keyword evidence="4" id="KW-0732">Signal</keyword>
<evidence type="ECO:0000256" key="3">
    <source>
        <dbReference type="ARBA" id="ARBA00023237"/>
    </source>
</evidence>
<name>A0A1W6ZDJ2_9BORD</name>
<dbReference type="SMART" id="SM00965">
    <property type="entry name" value="STN"/>
    <property type="match status" value="1"/>
</dbReference>
<accession>A0A1W6ZDJ2</accession>
<keyword evidence="3" id="KW-0998">Cell outer membrane</keyword>
<keyword evidence="7" id="KW-1185">Reference proteome</keyword>
<feature type="signal peptide" evidence="4">
    <location>
        <begin position="1"/>
        <end position="21"/>
    </location>
</feature>
<feature type="chain" id="PRO_5012981242" description="Secretin/TonB short N-terminal domain-containing protein" evidence="4">
    <location>
        <begin position="22"/>
        <end position="226"/>
    </location>
</feature>
<dbReference type="SUPFAM" id="SSF74653">
    <property type="entry name" value="TolA/TonB C-terminal domain"/>
    <property type="match status" value="1"/>
</dbReference>
<dbReference type="STRING" id="463040.CAL15_13865"/>
<evidence type="ECO:0000256" key="1">
    <source>
        <dbReference type="ARBA" id="ARBA00022448"/>
    </source>
</evidence>
<dbReference type="AlphaFoldDB" id="A0A1W6ZDJ2"/>
<evidence type="ECO:0000256" key="2">
    <source>
        <dbReference type="ARBA" id="ARBA00023136"/>
    </source>
</evidence>
<keyword evidence="2" id="KW-0472">Membrane</keyword>
<evidence type="ECO:0000313" key="7">
    <source>
        <dbReference type="Proteomes" id="UP000194161"/>
    </source>
</evidence>
<organism evidence="6 7">
    <name type="scientific">Bordetella genomosp. 13</name>
    <dbReference type="NCBI Taxonomy" id="463040"/>
    <lineage>
        <taxon>Bacteria</taxon>
        <taxon>Pseudomonadati</taxon>
        <taxon>Pseudomonadota</taxon>
        <taxon>Betaproteobacteria</taxon>
        <taxon>Burkholderiales</taxon>
        <taxon>Alcaligenaceae</taxon>
        <taxon>Bordetella</taxon>
    </lineage>
</organism>
<dbReference type="RefSeq" id="WP_086079142.1">
    <property type="nucleotide sequence ID" value="NZ_CP021111.1"/>
</dbReference>
<dbReference type="Pfam" id="PF07660">
    <property type="entry name" value="STN"/>
    <property type="match status" value="1"/>
</dbReference>
<feature type="domain" description="Secretin/TonB short N-terminal" evidence="5">
    <location>
        <begin position="60"/>
        <end position="111"/>
    </location>
</feature>
<dbReference type="OrthoDB" id="8686792at2"/>
<gene>
    <name evidence="6" type="ORF">CAL15_13865</name>
</gene>
<dbReference type="Gene3D" id="3.55.50.30">
    <property type="match status" value="1"/>
</dbReference>
<evidence type="ECO:0000259" key="5">
    <source>
        <dbReference type="SMART" id="SM00965"/>
    </source>
</evidence>
<proteinExistence type="predicted"/>
<protein>
    <recommendedName>
        <fullName evidence="5">Secretin/TonB short N-terminal domain-containing protein</fullName>
    </recommendedName>
</protein>
<evidence type="ECO:0000313" key="6">
    <source>
        <dbReference type="EMBL" id="ARP95377.1"/>
    </source>
</evidence>
<dbReference type="Proteomes" id="UP000194161">
    <property type="component" value="Chromosome"/>
</dbReference>
<dbReference type="KEGG" id="bgm:CAL15_13865"/>
<dbReference type="GO" id="GO:0019867">
    <property type="term" value="C:outer membrane"/>
    <property type="evidence" value="ECO:0007669"/>
    <property type="project" value="InterPro"/>
</dbReference>
<evidence type="ECO:0000256" key="4">
    <source>
        <dbReference type="SAM" id="SignalP"/>
    </source>
</evidence>
<reference evidence="6 7" key="1">
    <citation type="submission" date="2017-05" db="EMBL/GenBank/DDBJ databases">
        <title>Complete and WGS of Bordetella genogroups.</title>
        <authorList>
            <person name="Spilker T."/>
            <person name="LiPuma J."/>
        </authorList>
    </citation>
    <scope>NUCLEOTIDE SEQUENCE [LARGE SCALE GENOMIC DNA]</scope>
    <source>
        <strain evidence="6 7">AU7206</strain>
    </source>
</reference>
<keyword evidence="1" id="KW-0813">Transport</keyword>